<accession>A0A645I799</accession>
<evidence type="ECO:0000313" key="1">
    <source>
        <dbReference type="EMBL" id="MPN43313.1"/>
    </source>
</evidence>
<organism evidence="1">
    <name type="scientific">bioreactor metagenome</name>
    <dbReference type="NCBI Taxonomy" id="1076179"/>
    <lineage>
        <taxon>unclassified sequences</taxon>
        <taxon>metagenomes</taxon>
        <taxon>ecological metagenomes</taxon>
    </lineage>
</organism>
<proteinExistence type="predicted"/>
<comment type="caution">
    <text evidence="1">The sequence shown here is derived from an EMBL/GenBank/DDBJ whole genome shotgun (WGS) entry which is preliminary data.</text>
</comment>
<dbReference type="AlphaFoldDB" id="A0A645I799"/>
<sequence length="160" mass="18384">MQIPQATVEAIVLSSIRQYTALLVEQEELRLVAAKAGQIERRLRDEEKAVRLLEESITKHYMALVAGDITQDTFMKKKAIVNETSAHKQAEMERLREQRTAVDDGEVAIQENIVRFRAMQSIETLDRTIVDALIDHILVYGEKDIQIVWADRLQLRRKAS</sequence>
<reference evidence="1" key="1">
    <citation type="submission" date="2019-08" db="EMBL/GenBank/DDBJ databases">
        <authorList>
            <person name="Kucharzyk K."/>
            <person name="Murdoch R.W."/>
            <person name="Higgins S."/>
            <person name="Loffler F."/>
        </authorList>
    </citation>
    <scope>NUCLEOTIDE SEQUENCE</scope>
</reference>
<dbReference type="EMBL" id="VSSQ01101639">
    <property type="protein sequence ID" value="MPN43313.1"/>
    <property type="molecule type" value="Genomic_DNA"/>
</dbReference>
<gene>
    <name evidence="1" type="ORF">SDC9_190872</name>
</gene>
<evidence type="ECO:0008006" key="2">
    <source>
        <dbReference type="Google" id="ProtNLM"/>
    </source>
</evidence>
<protein>
    <recommendedName>
        <fullName evidence="2">DUF4368 domain-containing protein</fullName>
    </recommendedName>
</protein>
<name>A0A645I799_9ZZZZ</name>